<dbReference type="Gene3D" id="2.30.38.10">
    <property type="entry name" value="Luciferase, Domain 3"/>
    <property type="match status" value="1"/>
</dbReference>
<feature type="non-terminal residue" evidence="5">
    <location>
        <position position="1"/>
    </location>
</feature>
<keyword evidence="1" id="KW-0596">Phosphopantetheine</keyword>
<dbReference type="EMBL" id="JABFOR010000137">
    <property type="protein sequence ID" value="NOJ74238.1"/>
    <property type="molecule type" value="Genomic_DNA"/>
</dbReference>
<evidence type="ECO:0000313" key="6">
    <source>
        <dbReference type="Proteomes" id="UP000552038"/>
    </source>
</evidence>
<evidence type="ECO:0000256" key="3">
    <source>
        <dbReference type="ARBA" id="ARBA00022737"/>
    </source>
</evidence>
<dbReference type="GO" id="GO:0043041">
    <property type="term" value="P:amino acid activation for nonribosomal peptide biosynthetic process"/>
    <property type="evidence" value="ECO:0007669"/>
    <property type="project" value="TreeGrafter"/>
</dbReference>
<dbReference type="GO" id="GO:0047527">
    <property type="term" value="F:2,3-dihydroxybenzoate-serine ligase activity"/>
    <property type="evidence" value="ECO:0007669"/>
    <property type="project" value="TreeGrafter"/>
</dbReference>
<comment type="caution">
    <text evidence="5">The sequence shown here is derived from an EMBL/GenBank/DDBJ whole genome shotgun (WGS) entry which is preliminary data.</text>
</comment>
<feature type="non-terminal residue" evidence="5">
    <location>
        <position position="190"/>
    </location>
</feature>
<dbReference type="FunFam" id="2.30.38.10:FF:000001">
    <property type="entry name" value="Non-ribosomal peptide synthetase PvdI"/>
    <property type="match status" value="1"/>
</dbReference>
<dbReference type="RefSeq" id="WP_171420191.1">
    <property type="nucleotide sequence ID" value="NZ_JABFOR010000137.1"/>
</dbReference>
<dbReference type="PANTHER" id="PTHR45527">
    <property type="entry name" value="NONRIBOSOMAL PEPTIDE SYNTHETASE"/>
    <property type="match status" value="1"/>
</dbReference>
<gene>
    <name evidence="5" type="ORF">HMI46_27520</name>
</gene>
<dbReference type="Pfam" id="PF00501">
    <property type="entry name" value="AMP-binding"/>
    <property type="match status" value="1"/>
</dbReference>
<keyword evidence="3" id="KW-0677">Repeat</keyword>
<dbReference type="InterPro" id="IPR000873">
    <property type="entry name" value="AMP-dep_synth/lig_dom"/>
</dbReference>
<dbReference type="AlphaFoldDB" id="A0AAP7A211"/>
<dbReference type="Gene3D" id="3.40.50.980">
    <property type="match status" value="1"/>
</dbReference>
<evidence type="ECO:0000256" key="2">
    <source>
        <dbReference type="ARBA" id="ARBA00022553"/>
    </source>
</evidence>
<protein>
    <submittedName>
        <fullName evidence="5">AMP-binding protein</fullName>
    </submittedName>
</protein>
<dbReference type="Proteomes" id="UP000552038">
    <property type="component" value="Unassembled WGS sequence"/>
</dbReference>
<evidence type="ECO:0000256" key="1">
    <source>
        <dbReference type="ARBA" id="ARBA00022450"/>
    </source>
</evidence>
<name>A0AAP7A211_PAEAL</name>
<organism evidence="5 6">
    <name type="scientific">Paenibacillus alvei</name>
    <name type="common">Bacillus alvei</name>
    <dbReference type="NCBI Taxonomy" id="44250"/>
    <lineage>
        <taxon>Bacteria</taxon>
        <taxon>Bacillati</taxon>
        <taxon>Bacillota</taxon>
        <taxon>Bacilli</taxon>
        <taxon>Bacillales</taxon>
        <taxon>Paenibacillaceae</taxon>
        <taxon>Paenibacillus</taxon>
    </lineage>
</organism>
<evidence type="ECO:0000259" key="4">
    <source>
        <dbReference type="Pfam" id="PF00501"/>
    </source>
</evidence>
<dbReference type="SUPFAM" id="SSF56801">
    <property type="entry name" value="Acetyl-CoA synthetase-like"/>
    <property type="match status" value="1"/>
</dbReference>
<dbReference type="GO" id="GO:0031177">
    <property type="term" value="F:phosphopantetheine binding"/>
    <property type="evidence" value="ECO:0007669"/>
    <property type="project" value="TreeGrafter"/>
</dbReference>
<keyword evidence="2" id="KW-0597">Phosphoprotein</keyword>
<reference evidence="5 6" key="1">
    <citation type="submission" date="2020-05" db="EMBL/GenBank/DDBJ databases">
        <title>Whole genome sequencing and identification of novel metabolites from Paenibacillus alvei strain JR949.</title>
        <authorList>
            <person name="Rajendhran J."/>
            <person name="Sree Pranav P."/>
            <person name="Mahalakshmi B."/>
            <person name="Karthikeyan R."/>
        </authorList>
    </citation>
    <scope>NUCLEOTIDE SEQUENCE [LARGE SCALE GENOMIC DNA]</scope>
    <source>
        <strain evidence="5 6">JR949</strain>
    </source>
</reference>
<sequence>IASIAFDAAVAEIWPYLSKGASLHVCKESVRTDPVALQNWVVDQQITIGFMPTPMAEIMIHLHWPPHTSLRCLLTAGDLLRQSPPASLPFALINNYGPTECTVVATAAEVSPLQEGLPPIGGPIANTKLYVLDSHQQPVPIGVVGELYIGGVGVTRGYLNRPELTEERFLPDPFSGESGARMYRTGDAVK</sequence>
<dbReference type="GO" id="GO:0009239">
    <property type="term" value="P:enterobactin biosynthetic process"/>
    <property type="evidence" value="ECO:0007669"/>
    <property type="project" value="TreeGrafter"/>
</dbReference>
<dbReference type="GO" id="GO:0009366">
    <property type="term" value="C:enterobactin synthetase complex"/>
    <property type="evidence" value="ECO:0007669"/>
    <property type="project" value="TreeGrafter"/>
</dbReference>
<evidence type="ECO:0000313" key="5">
    <source>
        <dbReference type="EMBL" id="NOJ74238.1"/>
    </source>
</evidence>
<dbReference type="PANTHER" id="PTHR45527:SF1">
    <property type="entry name" value="FATTY ACID SYNTHASE"/>
    <property type="match status" value="1"/>
</dbReference>
<dbReference type="GO" id="GO:0005829">
    <property type="term" value="C:cytosol"/>
    <property type="evidence" value="ECO:0007669"/>
    <property type="project" value="TreeGrafter"/>
</dbReference>
<proteinExistence type="predicted"/>
<accession>A0AAP7A211</accession>
<feature type="domain" description="AMP-dependent synthetase/ligase" evidence="4">
    <location>
        <begin position="2"/>
        <end position="159"/>
    </location>
</feature>